<feature type="signal peptide" evidence="5">
    <location>
        <begin position="1"/>
        <end position="30"/>
    </location>
</feature>
<feature type="chain" id="PRO_5045259657" evidence="5">
    <location>
        <begin position="31"/>
        <end position="544"/>
    </location>
</feature>
<dbReference type="PROSITE" id="PS51318">
    <property type="entry name" value="TAT"/>
    <property type="match status" value="1"/>
</dbReference>
<dbReference type="InterPro" id="IPR006311">
    <property type="entry name" value="TAT_signal"/>
</dbReference>
<comment type="similarity">
    <text evidence="2">Belongs to the bacterial solute-binding protein 1 family.</text>
</comment>
<dbReference type="SUPFAM" id="SSF53850">
    <property type="entry name" value="Periplasmic binding protein-like II"/>
    <property type="match status" value="1"/>
</dbReference>
<protein>
    <submittedName>
        <fullName evidence="6">Extracellular solute-binding protein</fullName>
    </submittedName>
</protein>
<proteinExistence type="inferred from homology"/>
<evidence type="ECO:0000256" key="3">
    <source>
        <dbReference type="ARBA" id="ARBA00022448"/>
    </source>
</evidence>
<keyword evidence="3" id="KW-0813">Transport</keyword>
<dbReference type="EMBL" id="JBHSIS010000009">
    <property type="protein sequence ID" value="MFC4856066.1"/>
    <property type="molecule type" value="Genomic_DNA"/>
</dbReference>
<dbReference type="PANTHER" id="PTHR43649:SF31">
    <property type="entry name" value="SN-GLYCEROL-3-PHOSPHATE-BINDING PERIPLASMIC PROTEIN UGPB"/>
    <property type="match status" value="1"/>
</dbReference>
<keyword evidence="7" id="KW-1185">Reference proteome</keyword>
<dbReference type="Gene3D" id="3.40.190.10">
    <property type="entry name" value="Periplasmic binding protein-like II"/>
    <property type="match status" value="2"/>
</dbReference>
<gene>
    <name evidence="6" type="ORF">ACFPCV_21390</name>
</gene>
<accession>A0ABV9S934</accession>
<reference evidence="7" key="1">
    <citation type="journal article" date="2019" name="Int. J. Syst. Evol. Microbiol.">
        <title>The Global Catalogue of Microorganisms (GCM) 10K type strain sequencing project: providing services to taxonomists for standard genome sequencing and annotation.</title>
        <authorList>
            <consortium name="The Broad Institute Genomics Platform"/>
            <consortium name="The Broad Institute Genome Sequencing Center for Infectious Disease"/>
            <person name="Wu L."/>
            <person name="Ma J."/>
        </authorList>
    </citation>
    <scope>NUCLEOTIDE SEQUENCE [LARGE SCALE GENOMIC DNA]</scope>
    <source>
        <strain evidence="7">ZS-22-S1</strain>
    </source>
</reference>
<dbReference type="PROSITE" id="PS51257">
    <property type="entry name" value="PROKAR_LIPOPROTEIN"/>
    <property type="match status" value="1"/>
</dbReference>
<evidence type="ECO:0000256" key="1">
    <source>
        <dbReference type="ARBA" id="ARBA00004196"/>
    </source>
</evidence>
<dbReference type="PANTHER" id="PTHR43649">
    <property type="entry name" value="ARABINOSE-BINDING PROTEIN-RELATED"/>
    <property type="match status" value="1"/>
</dbReference>
<comment type="caution">
    <text evidence="6">The sequence shown here is derived from an EMBL/GenBank/DDBJ whole genome shotgun (WGS) entry which is preliminary data.</text>
</comment>
<evidence type="ECO:0000256" key="2">
    <source>
        <dbReference type="ARBA" id="ARBA00008520"/>
    </source>
</evidence>
<evidence type="ECO:0000313" key="7">
    <source>
        <dbReference type="Proteomes" id="UP001595859"/>
    </source>
</evidence>
<name>A0ABV9S934_9PSEU</name>
<evidence type="ECO:0000313" key="6">
    <source>
        <dbReference type="EMBL" id="MFC4856066.1"/>
    </source>
</evidence>
<comment type="subcellular location">
    <subcellularLocation>
        <location evidence="1">Cell envelope</location>
    </subcellularLocation>
</comment>
<sequence length="544" mass="58084">MTQHRVVSRRALLRGMGAMTLAAASTSFLSACGGGGGAANTADANARVKLPTHVPYTGVTPDLPAGEDLLPGFYRYPENLVTAITDKPGAGAGKVSILVDTFTPVPPPLADNAYWQALNDRVGADLAFNMVPDSDYSTKVTTTIAGGDLPDMVMLPSWTPDLPGVLRAKFADLTPYLSGDAVKEYPFLANIPEFCWRPMIANGGIFGLPTPRASIGEIMFVRDDLVADRSLNPKPANHDEFVELCEGLTDAKAGRWALGDTGLGGGGALLFLLESFGVPNGWSEKNGKFTNAVETEEYTEALAALVAMVEKGLFHPDTFSATFQQGRDWFGTGKIAMKVDGYAAWDILLGTYPGIDVGGLLAPAHDGGGDGRHFTGKGSFAVTGIKKGDEKRVRQMLAIANWMAAPFGTTEHLFRKFGVDGTDHTMRAGLPVLTRNGETNVKIPMQYLVDQPPILGPGDRAVVDKQYAFHKEVAPLLVPDPTVGLYSPVNASKGSVLSKALNNARSEIVRGNQPVSGWADVVRQWRQTGGDQVRGEFEKAHAQQ</sequence>
<dbReference type="Pfam" id="PF01547">
    <property type="entry name" value="SBP_bac_1"/>
    <property type="match status" value="1"/>
</dbReference>
<evidence type="ECO:0000256" key="4">
    <source>
        <dbReference type="ARBA" id="ARBA00022729"/>
    </source>
</evidence>
<keyword evidence="4 5" id="KW-0732">Signal</keyword>
<dbReference type="InterPro" id="IPR006059">
    <property type="entry name" value="SBP"/>
</dbReference>
<organism evidence="6 7">
    <name type="scientific">Actinophytocola glycyrrhizae</name>
    <dbReference type="NCBI Taxonomy" id="2044873"/>
    <lineage>
        <taxon>Bacteria</taxon>
        <taxon>Bacillati</taxon>
        <taxon>Actinomycetota</taxon>
        <taxon>Actinomycetes</taxon>
        <taxon>Pseudonocardiales</taxon>
        <taxon>Pseudonocardiaceae</taxon>
    </lineage>
</organism>
<dbReference type="Proteomes" id="UP001595859">
    <property type="component" value="Unassembled WGS sequence"/>
</dbReference>
<dbReference type="InterPro" id="IPR050490">
    <property type="entry name" value="Bact_solute-bd_prot1"/>
</dbReference>
<evidence type="ECO:0000256" key="5">
    <source>
        <dbReference type="SAM" id="SignalP"/>
    </source>
</evidence>
<dbReference type="RefSeq" id="WP_378058029.1">
    <property type="nucleotide sequence ID" value="NZ_JBHSIS010000009.1"/>
</dbReference>